<dbReference type="GO" id="GO:0006207">
    <property type="term" value="P:'de novo' pyrimidine nucleobase biosynthetic process"/>
    <property type="evidence" value="ECO:0007669"/>
    <property type="project" value="InterPro"/>
</dbReference>
<comment type="catalytic activity">
    <reaction evidence="6 7">
        <text>carbamoyl phosphate + L-aspartate = N-carbamoyl-L-aspartate + phosphate + H(+)</text>
        <dbReference type="Rhea" id="RHEA:20013"/>
        <dbReference type="ChEBI" id="CHEBI:15378"/>
        <dbReference type="ChEBI" id="CHEBI:29991"/>
        <dbReference type="ChEBI" id="CHEBI:32814"/>
        <dbReference type="ChEBI" id="CHEBI:43474"/>
        <dbReference type="ChEBI" id="CHEBI:58228"/>
        <dbReference type="EC" id="2.1.3.2"/>
    </reaction>
</comment>
<dbReference type="PANTHER" id="PTHR45753:SF6">
    <property type="entry name" value="ASPARTATE CARBAMOYLTRANSFERASE"/>
    <property type="match status" value="1"/>
</dbReference>
<sequence length="310" mass="35035">MKHFVSMKNLSEHELLQLIKLADDINQNGIEPLQKQVFAANLFFEPSTRTKMSFIVAQRKLGIEVLDFMTDASSVQKGESMYDTAKTLESLGASLLVVRHPEDNTVQQLAEQINIPVINAGDGKGEHPTQCLLDLLTIYQEYRKFTGLKVAIVGDIKHSRVARSNAYALATLGAEVYLSSKPDWQDDSLPFPYLDIDEAVESCDVVMLLRIQHERHEDQSTMTKEEYLENYGLTIERENRMKSHAIIMHPAPVNRGVEIDDVLVECKRSRIFKQMSNGVAARMAVMTKLLEKGGIKHENSFNQREAVSSR</sequence>
<dbReference type="InterPro" id="IPR036901">
    <property type="entry name" value="Asp/Orn_carbamoylTrfase_sf"/>
</dbReference>
<proteinExistence type="inferred from homology"/>
<dbReference type="PRINTS" id="PR00101">
    <property type="entry name" value="ATCASE"/>
</dbReference>
<dbReference type="PROSITE" id="PS00097">
    <property type="entry name" value="CARBAMOYLTRANSFERASE"/>
    <property type="match status" value="1"/>
</dbReference>
<dbReference type="AlphaFoldDB" id="A0A9X3WNM8"/>
<evidence type="ECO:0000256" key="5">
    <source>
        <dbReference type="ARBA" id="ARBA00043884"/>
    </source>
</evidence>
<evidence type="ECO:0000313" key="11">
    <source>
        <dbReference type="Proteomes" id="UP001145072"/>
    </source>
</evidence>
<feature type="binding site" evidence="7">
    <location>
        <position position="160"/>
    </location>
    <ligand>
        <name>L-aspartate</name>
        <dbReference type="ChEBI" id="CHEBI:29991"/>
    </ligand>
</feature>
<dbReference type="GO" id="GO:0006520">
    <property type="term" value="P:amino acid metabolic process"/>
    <property type="evidence" value="ECO:0007669"/>
    <property type="project" value="InterPro"/>
</dbReference>
<dbReference type="InterPro" id="IPR006130">
    <property type="entry name" value="Asp/Orn_carbamoylTrfase"/>
</dbReference>
<dbReference type="PANTHER" id="PTHR45753">
    <property type="entry name" value="ORNITHINE CARBAMOYLTRANSFERASE, MITOCHONDRIAL"/>
    <property type="match status" value="1"/>
</dbReference>
<feature type="binding site" evidence="7">
    <location>
        <position position="77"/>
    </location>
    <ligand>
        <name>L-aspartate</name>
        <dbReference type="ChEBI" id="CHEBI:29991"/>
    </ligand>
</feature>
<comment type="pathway">
    <text evidence="1 7">Pyrimidine metabolism; UMP biosynthesis via de novo pathway; (S)-dihydroorotate from bicarbonate: step 2/3.</text>
</comment>
<comment type="caution">
    <text evidence="10">The sequence shown here is derived from an EMBL/GenBank/DDBJ whole genome shotgun (WGS) entry which is preliminary data.</text>
</comment>
<feature type="binding site" evidence="7">
    <location>
        <position position="130"/>
    </location>
    <ligand>
        <name>carbamoyl phosphate</name>
        <dbReference type="ChEBI" id="CHEBI:58228"/>
    </ligand>
</feature>
<feature type="binding site" evidence="7">
    <location>
        <position position="127"/>
    </location>
    <ligand>
        <name>carbamoyl phosphate</name>
        <dbReference type="ChEBI" id="CHEBI:58228"/>
    </ligand>
</feature>
<dbReference type="NCBIfam" id="NF002032">
    <property type="entry name" value="PRK00856.1"/>
    <property type="match status" value="1"/>
</dbReference>
<organism evidence="10 11">
    <name type="scientific">Aquibacillus koreensis</name>
    <dbReference type="NCBI Taxonomy" id="279446"/>
    <lineage>
        <taxon>Bacteria</taxon>
        <taxon>Bacillati</taxon>
        <taxon>Bacillota</taxon>
        <taxon>Bacilli</taxon>
        <taxon>Bacillales</taxon>
        <taxon>Bacillaceae</taxon>
        <taxon>Aquibacillus</taxon>
    </lineage>
</organism>
<dbReference type="SUPFAM" id="SSF53671">
    <property type="entry name" value="Aspartate/ornithine carbamoyltransferase"/>
    <property type="match status" value="1"/>
</dbReference>
<dbReference type="FunFam" id="3.40.50.1370:FF:000011">
    <property type="entry name" value="Aspartate carbamoyltransferase"/>
    <property type="match status" value="1"/>
</dbReference>
<evidence type="ECO:0000256" key="1">
    <source>
        <dbReference type="ARBA" id="ARBA00004852"/>
    </source>
</evidence>
<comment type="similarity">
    <text evidence="2 7">Belongs to the aspartate/ornithine carbamoyltransferase superfamily. ATCase family.</text>
</comment>
<evidence type="ECO:0000259" key="8">
    <source>
        <dbReference type="Pfam" id="PF00185"/>
    </source>
</evidence>
<feature type="binding site" evidence="7">
    <location>
        <position position="252"/>
    </location>
    <ligand>
        <name>carbamoyl phosphate</name>
        <dbReference type="ChEBI" id="CHEBI:58228"/>
    </ligand>
</feature>
<feature type="binding site" evidence="7">
    <location>
        <position position="210"/>
    </location>
    <ligand>
        <name>L-aspartate</name>
        <dbReference type="ChEBI" id="CHEBI:29991"/>
    </ligand>
</feature>
<dbReference type="Pfam" id="PF02729">
    <property type="entry name" value="OTCace_N"/>
    <property type="match status" value="1"/>
</dbReference>
<dbReference type="InterPro" id="IPR006131">
    <property type="entry name" value="Asp_carbamoyltransf_Asp/Orn-bd"/>
</dbReference>
<feature type="binding site" evidence="7">
    <location>
        <position position="49"/>
    </location>
    <ligand>
        <name>carbamoyl phosphate</name>
        <dbReference type="ChEBI" id="CHEBI:58228"/>
    </ligand>
</feature>
<name>A0A9X3WNM8_9BACI</name>
<dbReference type="Proteomes" id="UP001145072">
    <property type="component" value="Unassembled WGS sequence"/>
</dbReference>
<protein>
    <recommendedName>
        <fullName evidence="7">Aspartate carbamoyltransferase</fullName>
        <ecNumber evidence="7">2.1.3.2</ecNumber>
    </recommendedName>
    <alternativeName>
        <fullName evidence="7">Aspartate transcarbamylase</fullName>
        <shortName evidence="7">ATCase</shortName>
    </alternativeName>
</protein>
<dbReference type="RefSeq" id="WP_259872100.1">
    <property type="nucleotide sequence ID" value="NZ_JAMQJZ010000006.1"/>
</dbReference>
<dbReference type="EMBL" id="JAMQJZ010000006">
    <property type="protein sequence ID" value="MDC3420559.1"/>
    <property type="molecule type" value="Genomic_DNA"/>
</dbReference>
<dbReference type="EC" id="2.1.3.2" evidence="7"/>
<feature type="binding site" evidence="7">
    <location>
        <position position="251"/>
    </location>
    <ligand>
        <name>carbamoyl phosphate</name>
        <dbReference type="ChEBI" id="CHEBI:58228"/>
    </ligand>
</feature>
<dbReference type="PRINTS" id="PR00100">
    <property type="entry name" value="AOTCASE"/>
</dbReference>
<evidence type="ECO:0000256" key="7">
    <source>
        <dbReference type="HAMAP-Rule" id="MF_00001"/>
    </source>
</evidence>
<dbReference type="GO" id="GO:0044205">
    <property type="term" value="P:'de novo' UMP biosynthetic process"/>
    <property type="evidence" value="ECO:0007669"/>
    <property type="project" value="UniProtKB-UniRule"/>
</dbReference>
<evidence type="ECO:0000256" key="4">
    <source>
        <dbReference type="ARBA" id="ARBA00022975"/>
    </source>
</evidence>
<evidence type="ECO:0000259" key="9">
    <source>
        <dbReference type="Pfam" id="PF02729"/>
    </source>
</evidence>
<dbReference type="GO" id="GO:0016597">
    <property type="term" value="F:amino acid binding"/>
    <property type="evidence" value="ECO:0007669"/>
    <property type="project" value="InterPro"/>
</dbReference>
<comment type="function">
    <text evidence="5 7">Catalyzes the condensation of carbamoyl phosphate and aspartate to form carbamoyl aspartate and inorganic phosphate, the committed step in the de novo pyrimidine nucleotide biosynthesis pathway.</text>
</comment>
<evidence type="ECO:0000256" key="2">
    <source>
        <dbReference type="ARBA" id="ARBA00008896"/>
    </source>
</evidence>
<reference evidence="10" key="1">
    <citation type="submission" date="2022-06" db="EMBL/GenBank/DDBJ databases">
        <title>Aquibacillus sp. a new bacterium isolated from soil saline samples.</title>
        <authorList>
            <person name="Galisteo C."/>
            <person name="De La Haba R."/>
            <person name="Sanchez-Porro C."/>
            <person name="Ventosa A."/>
        </authorList>
    </citation>
    <scope>NUCLEOTIDE SEQUENCE</scope>
    <source>
        <strain evidence="10">JCM 12387</strain>
    </source>
</reference>
<evidence type="ECO:0000313" key="10">
    <source>
        <dbReference type="EMBL" id="MDC3420559.1"/>
    </source>
</evidence>
<feature type="binding site" evidence="7">
    <location>
        <position position="99"/>
    </location>
    <ligand>
        <name>carbamoyl phosphate</name>
        <dbReference type="ChEBI" id="CHEBI:58228"/>
    </ligand>
</feature>
<dbReference type="Gene3D" id="3.40.50.1370">
    <property type="entry name" value="Aspartate/ornithine carbamoyltransferase"/>
    <property type="match status" value="2"/>
</dbReference>
<comment type="subunit">
    <text evidence="7">Heterododecamer (2C3:3R2) of six catalytic PyrB chains organized as two trimers (C3), and six regulatory PyrI chains organized as three dimers (R2).</text>
</comment>
<dbReference type="GO" id="GO:0004070">
    <property type="term" value="F:aspartate carbamoyltransferase activity"/>
    <property type="evidence" value="ECO:0007669"/>
    <property type="project" value="UniProtKB-UniRule"/>
</dbReference>
<feature type="domain" description="Aspartate/ornithine carbamoyltransferase Asp/Orn-binding" evidence="8">
    <location>
        <begin position="147"/>
        <end position="287"/>
    </location>
</feature>
<accession>A0A9X3WNM8</accession>
<dbReference type="HAMAP" id="MF_00001">
    <property type="entry name" value="Asp_carb_tr"/>
    <property type="match status" value="1"/>
</dbReference>
<gene>
    <name evidence="7" type="primary">pyrB</name>
    <name evidence="10" type="ORF">NC661_09290</name>
</gene>
<keyword evidence="3 7" id="KW-0808">Transferase</keyword>
<keyword evidence="4 7" id="KW-0665">Pyrimidine biosynthesis</keyword>
<dbReference type="GO" id="GO:0005829">
    <property type="term" value="C:cytosol"/>
    <property type="evidence" value="ECO:0007669"/>
    <property type="project" value="TreeGrafter"/>
</dbReference>
<dbReference type="Pfam" id="PF00185">
    <property type="entry name" value="OTCace"/>
    <property type="match status" value="1"/>
</dbReference>
<keyword evidence="11" id="KW-1185">Reference proteome</keyword>
<feature type="binding site" evidence="7">
    <location>
        <position position="50"/>
    </location>
    <ligand>
        <name>carbamoyl phosphate</name>
        <dbReference type="ChEBI" id="CHEBI:58228"/>
    </ligand>
</feature>
<dbReference type="NCBIfam" id="TIGR00670">
    <property type="entry name" value="asp_carb_tr"/>
    <property type="match status" value="1"/>
</dbReference>
<feature type="domain" description="Aspartate/ornithine carbamoyltransferase carbamoyl-P binding" evidence="9">
    <location>
        <begin position="2"/>
        <end position="140"/>
    </location>
</feature>
<dbReference type="InterPro" id="IPR006132">
    <property type="entry name" value="Asp/Orn_carbamoyltranf_P-bd"/>
</dbReference>
<dbReference type="InterPro" id="IPR002082">
    <property type="entry name" value="Asp_carbamoyltransf"/>
</dbReference>
<evidence type="ECO:0000256" key="3">
    <source>
        <dbReference type="ARBA" id="ARBA00022679"/>
    </source>
</evidence>
<evidence type="ECO:0000256" key="6">
    <source>
        <dbReference type="ARBA" id="ARBA00048859"/>
    </source>
</evidence>